<feature type="domain" description="AB hydrolase-1" evidence="1">
    <location>
        <begin position="20"/>
        <end position="249"/>
    </location>
</feature>
<evidence type="ECO:0000313" key="3">
    <source>
        <dbReference type="Proteomes" id="UP001233360"/>
    </source>
</evidence>
<dbReference type="EMBL" id="JAUTBK010000001">
    <property type="protein sequence ID" value="MDQ1207137.1"/>
    <property type="molecule type" value="Genomic_DNA"/>
</dbReference>
<evidence type="ECO:0000259" key="1">
    <source>
        <dbReference type="Pfam" id="PF12697"/>
    </source>
</evidence>
<comment type="caution">
    <text evidence="2">The sequence shown here is derived from an EMBL/GenBank/DDBJ whole genome shotgun (WGS) entry which is preliminary data.</text>
</comment>
<name>A0ABU0URI1_ACIBI</name>
<dbReference type="RefSeq" id="WP_307001123.1">
    <property type="nucleotide sequence ID" value="NZ_JAUTBK010000001.1"/>
</dbReference>
<protein>
    <submittedName>
        <fullName evidence="2">Pimeloyl-ACP methyl ester carboxylesterase</fullName>
    </submittedName>
</protein>
<dbReference type="InterPro" id="IPR029058">
    <property type="entry name" value="AB_hydrolase_fold"/>
</dbReference>
<dbReference type="InterPro" id="IPR000073">
    <property type="entry name" value="AB_hydrolase_1"/>
</dbReference>
<dbReference type="InterPro" id="IPR052897">
    <property type="entry name" value="Sec-Metab_Biosynth_Hydrolase"/>
</dbReference>
<gene>
    <name evidence="2" type="ORF">QE380_000060</name>
</gene>
<dbReference type="PANTHER" id="PTHR37017:SF11">
    <property type="entry name" value="ESTERASE_LIPASE_THIOESTERASE DOMAIN-CONTAINING PROTEIN"/>
    <property type="match status" value="1"/>
</dbReference>
<sequence>MQKNKDQVQYLSTEESKPNFLFVHGAWQGAWVWNEVIQQLTTQDIFARAFDLPGSGSDQTPISNVTMDTYVQAIISEAESMPLGQLILVGHSMGGAAITAAASAAPKLFHQLVYLCAFVPRTGESVAALAKEGHALSGIGPKVELVDAGLTSRLIPDSIADTFFNDCPPKTTEQILDQFRPQPIAPVITPVNLSEGFTALPKTYIHCTHDNAVSSVLQLLMASRANINNIQTLESGHEPFISQPENLVRLLLQAANLY</sequence>
<organism evidence="2 3">
    <name type="scientific">Acinetobacter baylyi</name>
    <dbReference type="NCBI Taxonomy" id="202950"/>
    <lineage>
        <taxon>Bacteria</taxon>
        <taxon>Pseudomonadati</taxon>
        <taxon>Pseudomonadota</taxon>
        <taxon>Gammaproteobacteria</taxon>
        <taxon>Moraxellales</taxon>
        <taxon>Moraxellaceae</taxon>
        <taxon>Acinetobacter</taxon>
    </lineage>
</organism>
<reference evidence="2 3" key="1">
    <citation type="submission" date="2023-07" db="EMBL/GenBank/DDBJ databases">
        <title>Functional and genomic diversity of the sorghum phyllosphere microbiome.</title>
        <authorList>
            <person name="Shade A."/>
        </authorList>
    </citation>
    <scope>NUCLEOTIDE SEQUENCE [LARGE SCALE GENOMIC DNA]</scope>
    <source>
        <strain evidence="2 3">SORGH_AS_0887</strain>
    </source>
</reference>
<dbReference type="Proteomes" id="UP001233360">
    <property type="component" value="Unassembled WGS sequence"/>
</dbReference>
<dbReference type="Pfam" id="PF12697">
    <property type="entry name" value="Abhydrolase_6"/>
    <property type="match status" value="1"/>
</dbReference>
<proteinExistence type="predicted"/>
<keyword evidence="3" id="KW-1185">Reference proteome</keyword>
<evidence type="ECO:0000313" key="2">
    <source>
        <dbReference type="EMBL" id="MDQ1207137.1"/>
    </source>
</evidence>
<dbReference type="PANTHER" id="PTHR37017">
    <property type="entry name" value="AB HYDROLASE-1 DOMAIN-CONTAINING PROTEIN-RELATED"/>
    <property type="match status" value="1"/>
</dbReference>
<dbReference type="SUPFAM" id="SSF53474">
    <property type="entry name" value="alpha/beta-Hydrolases"/>
    <property type="match status" value="1"/>
</dbReference>
<dbReference type="Gene3D" id="3.40.50.1820">
    <property type="entry name" value="alpha/beta hydrolase"/>
    <property type="match status" value="1"/>
</dbReference>
<accession>A0ABU0URI1</accession>